<dbReference type="EMBL" id="QGNW01002691">
    <property type="protein sequence ID" value="RVW12653.1"/>
    <property type="molecule type" value="Genomic_DNA"/>
</dbReference>
<comment type="caution">
    <text evidence="1">The sequence shown here is derived from an EMBL/GenBank/DDBJ whole genome shotgun (WGS) entry which is preliminary data.</text>
</comment>
<sequence>MQMHSSLKVESASKALETGTGPVFQIAIFKFLVLHISIHSLCCLLDILTGPRNVESLKTFVLEEAEKAAMKAELENEKDL</sequence>
<dbReference type="AlphaFoldDB" id="A0A438BNV6"/>
<organism evidence="1 2">
    <name type="scientific">Vitis vinifera</name>
    <name type="common">Grape</name>
    <dbReference type="NCBI Taxonomy" id="29760"/>
    <lineage>
        <taxon>Eukaryota</taxon>
        <taxon>Viridiplantae</taxon>
        <taxon>Streptophyta</taxon>
        <taxon>Embryophyta</taxon>
        <taxon>Tracheophyta</taxon>
        <taxon>Spermatophyta</taxon>
        <taxon>Magnoliopsida</taxon>
        <taxon>eudicotyledons</taxon>
        <taxon>Gunneridae</taxon>
        <taxon>Pentapetalae</taxon>
        <taxon>rosids</taxon>
        <taxon>Vitales</taxon>
        <taxon>Vitaceae</taxon>
        <taxon>Viteae</taxon>
        <taxon>Vitis</taxon>
    </lineage>
</organism>
<evidence type="ECO:0000313" key="1">
    <source>
        <dbReference type="EMBL" id="RVW12653.1"/>
    </source>
</evidence>
<gene>
    <name evidence="1" type="ORF">CK203_112922</name>
</gene>
<dbReference type="Proteomes" id="UP000288805">
    <property type="component" value="Unassembled WGS sequence"/>
</dbReference>
<protein>
    <submittedName>
        <fullName evidence="1">Uncharacterized protein</fullName>
    </submittedName>
</protein>
<reference evidence="1 2" key="1">
    <citation type="journal article" date="2018" name="PLoS Genet.">
        <title>Population sequencing reveals clonal diversity and ancestral inbreeding in the grapevine cultivar Chardonnay.</title>
        <authorList>
            <person name="Roach M.J."/>
            <person name="Johnson D.L."/>
            <person name="Bohlmann J."/>
            <person name="van Vuuren H.J."/>
            <person name="Jones S.J."/>
            <person name="Pretorius I.S."/>
            <person name="Schmidt S.A."/>
            <person name="Borneman A.R."/>
        </authorList>
    </citation>
    <scope>NUCLEOTIDE SEQUENCE [LARGE SCALE GENOMIC DNA]</scope>
    <source>
        <strain evidence="2">cv. Chardonnay</strain>
        <tissue evidence="1">Leaf</tissue>
    </source>
</reference>
<name>A0A438BNV6_VITVI</name>
<evidence type="ECO:0000313" key="2">
    <source>
        <dbReference type="Proteomes" id="UP000288805"/>
    </source>
</evidence>
<accession>A0A438BNV6</accession>
<proteinExistence type="predicted"/>